<gene>
    <name evidence="1" type="ORF">H5410_019421</name>
</gene>
<name>A0A9J5Z9K0_SOLCO</name>
<dbReference type="OrthoDB" id="1227411at2759"/>
<accession>A0A9J5Z9K0</accession>
<organism evidence="1 2">
    <name type="scientific">Solanum commersonii</name>
    <name type="common">Commerson's wild potato</name>
    <name type="synonym">Commerson's nightshade</name>
    <dbReference type="NCBI Taxonomy" id="4109"/>
    <lineage>
        <taxon>Eukaryota</taxon>
        <taxon>Viridiplantae</taxon>
        <taxon>Streptophyta</taxon>
        <taxon>Embryophyta</taxon>
        <taxon>Tracheophyta</taxon>
        <taxon>Spermatophyta</taxon>
        <taxon>Magnoliopsida</taxon>
        <taxon>eudicotyledons</taxon>
        <taxon>Gunneridae</taxon>
        <taxon>Pentapetalae</taxon>
        <taxon>asterids</taxon>
        <taxon>lamiids</taxon>
        <taxon>Solanales</taxon>
        <taxon>Solanaceae</taxon>
        <taxon>Solanoideae</taxon>
        <taxon>Solaneae</taxon>
        <taxon>Solanum</taxon>
    </lineage>
</organism>
<evidence type="ECO:0000313" key="2">
    <source>
        <dbReference type="Proteomes" id="UP000824120"/>
    </source>
</evidence>
<keyword evidence="2" id="KW-1185">Reference proteome</keyword>
<proteinExistence type="predicted"/>
<dbReference type="EMBL" id="JACXVP010000004">
    <property type="protein sequence ID" value="KAG5608140.1"/>
    <property type="molecule type" value="Genomic_DNA"/>
</dbReference>
<dbReference type="Proteomes" id="UP000824120">
    <property type="component" value="Chromosome 4"/>
</dbReference>
<reference evidence="1 2" key="1">
    <citation type="submission" date="2020-09" db="EMBL/GenBank/DDBJ databases">
        <title>De no assembly of potato wild relative species, Solanum commersonii.</title>
        <authorList>
            <person name="Cho K."/>
        </authorList>
    </citation>
    <scope>NUCLEOTIDE SEQUENCE [LARGE SCALE GENOMIC DNA]</scope>
    <source>
        <strain evidence="1">LZ3.2</strain>
        <tissue evidence="1">Leaf</tissue>
    </source>
</reference>
<evidence type="ECO:0000313" key="1">
    <source>
        <dbReference type="EMBL" id="KAG5608140.1"/>
    </source>
</evidence>
<protein>
    <submittedName>
        <fullName evidence="1">Uncharacterized protein</fullName>
    </submittedName>
</protein>
<sequence length="60" mass="6620">MGIQIQEEKLELAKDVHRFARLGVRLMDSKEGGVVVTNGAESSLVSEVKDKKDQDPILPN</sequence>
<dbReference type="AlphaFoldDB" id="A0A9J5Z9K0"/>
<comment type="caution">
    <text evidence="1">The sequence shown here is derived from an EMBL/GenBank/DDBJ whole genome shotgun (WGS) entry which is preliminary data.</text>
</comment>